<keyword evidence="3" id="KW-1185">Reference proteome</keyword>
<gene>
    <name evidence="2" type="ORF">P256_02193</name>
</gene>
<dbReference type="EMBL" id="AYER01000009">
    <property type="protein sequence ID" value="ESK37757.1"/>
    <property type="molecule type" value="Genomic_DNA"/>
</dbReference>
<dbReference type="PATRIC" id="fig|1392540.3.peg.2112"/>
<feature type="signal peptide" evidence="1">
    <location>
        <begin position="1"/>
        <end position="26"/>
    </location>
</feature>
<organism evidence="2 3">
    <name type="scientific">Acinetobacter nectaris CIP 110549</name>
    <dbReference type="NCBI Taxonomy" id="1392540"/>
    <lineage>
        <taxon>Bacteria</taxon>
        <taxon>Pseudomonadati</taxon>
        <taxon>Pseudomonadota</taxon>
        <taxon>Gammaproteobacteria</taxon>
        <taxon>Moraxellales</taxon>
        <taxon>Moraxellaceae</taxon>
        <taxon>Acinetobacter</taxon>
    </lineage>
</organism>
<dbReference type="RefSeq" id="WP_023273803.1">
    <property type="nucleotide sequence ID" value="NZ_KI530735.1"/>
</dbReference>
<dbReference type="OrthoDB" id="6709284at2"/>
<sequence length="82" mass="9442">MKHFWISLLCTLSVAGCIVMPMHAGAMPVQIYSDFPHLVNSTLDNGFFDDDGLEHQPPSHEIHQMMTGMKLFKERERHEDDE</sequence>
<accession>V2TJN2</accession>
<comment type="caution">
    <text evidence="2">The sequence shown here is derived from an EMBL/GenBank/DDBJ whole genome shotgun (WGS) entry which is preliminary data.</text>
</comment>
<reference evidence="2 3" key="1">
    <citation type="submission" date="2013-10" db="EMBL/GenBank/DDBJ databases">
        <title>The Genome Sequence of Acinetobacter nectaris CIP 110549.</title>
        <authorList>
            <consortium name="The Broad Institute Genomics Platform"/>
            <consortium name="The Broad Institute Genome Sequencing Center for Infectious Disease"/>
            <person name="Cerqueira G."/>
            <person name="Feldgarden M."/>
            <person name="Courvalin P."/>
            <person name="Grillot-Courvalin C."/>
            <person name="Clermont D."/>
            <person name="Rocha E."/>
            <person name="Yoon E.-J."/>
            <person name="Nemec A."/>
            <person name="Young S.K."/>
            <person name="Zeng Q."/>
            <person name="Gargeya S."/>
            <person name="Fitzgerald M."/>
            <person name="Abouelleil A."/>
            <person name="Alvarado L."/>
            <person name="Berlin A.M."/>
            <person name="Chapman S.B."/>
            <person name="Gainer-Dewar J."/>
            <person name="Goldberg J."/>
            <person name="Gnerre S."/>
            <person name="Griggs A."/>
            <person name="Gujja S."/>
            <person name="Hansen M."/>
            <person name="Howarth C."/>
            <person name="Imamovic A."/>
            <person name="Ireland A."/>
            <person name="Larimer J."/>
            <person name="McCowan C."/>
            <person name="Murphy C."/>
            <person name="Pearson M."/>
            <person name="Poon T.W."/>
            <person name="Priest M."/>
            <person name="Roberts A."/>
            <person name="Saif S."/>
            <person name="Shea T."/>
            <person name="Sykes S."/>
            <person name="Wortman J."/>
            <person name="Nusbaum C."/>
            <person name="Birren B."/>
        </authorList>
    </citation>
    <scope>NUCLEOTIDE SEQUENCE [LARGE SCALE GENOMIC DNA]</scope>
    <source>
        <strain evidence="2 3">CIP 110549</strain>
    </source>
</reference>
<evidence type="ECO:0000256" key="1">
    <source>
        <dbReference type="SAM" id="SignalP"/>
    </source>
</evidence>
<evidence type="ECO:0000313" key="3">
    <source>
        <dbReference type="Proteomes" id="UP000023785"/>
    </source>
</evidence>
<feature type="chain" id="PRO_5004708951" evidence="1">
    <location>
        <begin position="27"/>
        <end position="82"/>
    </location>
</feature>
<dbReference type="Proteomes" id="UP000023785">
    <property type="component" value="Unassembled WGS sequence"/>
</dbReference>
<protein>
    <submittedName>
        <fullName evidence="2">Uncharacterized protein</fullName>
    </submittedName>
</protein>
<evidence type="ECO:0000313" key="2">
    <source>
        <dbReference type="EMBL" id="ESK37757.1"/>
    </source>
</evidence>
<keyword evidence="1" id="KW-0732">Signal</keyword>
<dbReference type="HOGENOM" id="CLU_2550646_0_0_6"/>
<dbReference type="AlphaFoldDB" id="V2TJN2"/>
<dbReference type="PROSITE" id="PS51257">
    <property type="entry name" value="PROKAR_LIPOPROTEIN"/>
    <property type="match status" value="1"/>
</dbReference>
<name>V2TJN2_9GAMM</name>
<proteinExistence type="predicted"/>